<dbReference type="OrthoDB" id="7837451at2759"/>
<dbReference type="AlphaFoldDB" id="A0A0R1EBX8"/>
<dbReference type="EMBL" id="CM000162">
    <property type="protein sequence ID" value="KRK06939.1"/>
    <property type="molecule type" value="Genomic_DNA"/>
</dbReference>
<reference evidence="1 2" key="1">
    <citation type="journal article" date="2007" name="Nature">
        <title>Evolution of genes and genomes on the Drosophila phylogeny.</title>
        <authorList>
            <consortium name="Drosophila 12 Genomes Consortium"/>
            <person name="Clark A.G."/>
            <person name="Eisen M.B."/>
            <person name="Smith D.R."/>
            <person name="Bergman C.M."/>
            <person name="Oliver B."/>
            <person name="Markow T.A."/>
            <person name="Kaufman T.C."/>
            <person name="Kellis M."/>
            <person name="Gelbart W."/>
            <person name="Iyer V.N."/>
            <person name="Pollard D.A."/>
            <person name="Sackton T.B."/>
            <person name="Larracuente A.M."/>
            <person name="Singh N.D."/>
            <person name="Abad J.P."/>
            <person name="Abt D.N."/>
            <person name="Adryan B."/>
            <person name="Aguade M."/>
            <person name="Akashi H."/>
            <person name="Anderson W.W."/>
            <person name="Aquadro C.F."/>
            <person name="Ardell D.H."/>
            <person name="Arguello R."/>
            <person name="Artieri C.G."/>
            <person name="Barbash D.A."/>
            <person name="Barker D."/>
            <person name="Barsanti P."/>
            <person name="Batterham P."/>
            <person name="Batzoglou S."/>
            <person name="Begun D."/>
            <person name="Bhutkar A."/>
            <person name="Blanco E."/>
            <person name="Bosak S.A."/>
            <person name="Bradley R.K."/>
            <person name="Brand A.D."/>
            <person name="Brent M.R."/>
            <person name="Brooks A.N."/>
            <person name="Brown R.H."/>
            <person name="Butlin R.K."/>
            <person name="Caggese C."/>
            <person name="Calvi B.R."/>
            <person name="Bernardo de Carvalho A."/>
            <person name="Caspi A."/>
            <person name="Castrezana S."/>
            <person name="Celniker S.E."/>
            <person name="Chang J.L."/>
            <person name="Chapple C."/>
            <person name="Chatterji S."/>
            <person name="Chinwalla A."/>
            <person name="Civetta A."/>
            <person name="Clifton S.W."/>
            <person name="Comeron J.M."/>
            <person name="Costello J.C."/>
            <person name="Coyne J.A."/>
            <person name="Daub J."/>
            <person name="David R.G."/>
            <person name="Delcher A.L."/>
            <person name="Delehaunty K."/>
            <person name="Do C.B."/>
            <person name="Ebling H."/>
            <person name="Edwards K."/>
            <person name="Eickbush T."/>
            <person name="Evans J.D."/>
            <person name="Filipski A."/>
            <person name="Findeiss S."/>
            <person name="Freyhult E."/>
            <person name="Fulton L."/>
            <person name="Fulton R."/>
            <person name="Garcia A.C."/>
            <person name="Gardiner A."/>
            <person name="Garfield D.A."/>
            <person name="Garvin B.E."/>
            <person name="Gibson G."/>
            <person name="Gilbert D."/>
            <person name="Gnerre S."/>
            <person name="Godfrey J."/>
            <person name="Good R."/>
            <person name="Gotea V."/>
            <person name="Gravely B."/>
            <person name="Greenberg A.J."/>
            <person name="Griffiths-Jones S."/>
            <person name="Gross S."/>
            <person name="Guigo R."/>
            <person name="Gustafson E.A."/>
            <person name="Haerty W."/>
            <person name="Hahn M.W."/>
            <person name="Halligan D.L."/>
            <person name="Halpern A.L."/>
            <person name="Halter G.M."/>
            <person name="Han M.V."/>
            <person name="Heger A."/>
            <person name="Hillier L."/>
            <person name="Hinrichs A.S."/>
            <person name="Holmes I."/>
            <person name="Hoskins R.A."/>
            <person name="Hubisz M.J."/>
            <person name="Hultmark D."/>
            <person name="Huntley M.A."/>
            <person name="Jaffe D.B."/>
            <person name="Jagadeeshan S."/>
            <person name="Jeck W.R."/>
            <person name="Johnson J."/>
            <person name="Jones C.D."/>
            <person name="Jordan W.C."/>
            <person name="Karpen G.H."/>
            <person name="Kataoka E."/>
            <person name="Keightley P.D."/>
            <person name="Kheradpour P."/>
            <person name="Kirkness E.F."/>
            <person name="Koerich L.B."/>
            <person name="Kristiansen K."/>
            <person name="Kudrna D."/>
            <person name="Kulathinal R.J."/>
            <person name="Kumar S."/>
            <person name="Kwok R."/>
            <person name="Lander E."/>
            <person name="Langley C.H."/>
            <person name="Lapoint R."/>
            <person name="Lazzaro B.P."/>
            <person name="Lee S.J."/>
            <person name="Levesque L."/>
            <person name="Li R."/>
            <person name="Lin C.F."/>
            <person name="Lin M.F."/>
            <person name="Lindblad-Toh K."/>
            <person name="Llopart A."/>
            <person name="Long M."/>
            <person name="Low L."/>
            <person name="Lozovsky E."/>
            <person name="Lu J."/>
            <person name="Luo M."/>
            <person name="Machado C.A."/>
            <person name="Makalowski W."/>
            <person name="Marzo M."/>
            <person name="Matsuda M."/>
            <person name="Matzkin L."/>
            <person name="McAllister B."/>
            <person name="McBride C.S."/>
            <person name="McKernan B."/>
            <person name="McKernan K."/>
            <person name="Mendez-Lago M."/>
            <person name="Minx P."/>
            <person name="Mollenhauer M.U."/>
            <person name="Montooth K."/>
            <person name="Mount S.M."/>
            <person name="Mu X."/>
            <person name="Myers E."/>
            <person name="Negre B."/>
            <person name="Newfeld S."/>
            <person name="Nielsen R."/>
            <person name="Noor M.A."/>
            <person name="O'Grady P."/>
            <person name="Pachter L."/>
            <person name="Papaceit M."/>
            <person name="Parisi M.J."/>
            <person name="Parisi M."/>
            <person name="Parts L."/>
            <person name="Pedersen J.S."/>
            <person name="Pesole G."/>
            <person name="Phillippy A.M."/>
            <person name="Ponting C.P."/>
            <person name="Pop M."/>
            <person name="Porcelli D."/>
            <person name="Powell J.R."/>
            <person name="Prohaska S."/>
            <person name="Pruitt K."/>
            <person name="Puig M."/>
            <person name="Quesneville H."/>
            <person name="Ram K.R."/>
            <person name="Rand D."/>
            <person name="Rasmussen M.D."/>
            <person name="Reed L.K."/>
            <person name="Reenan R."/>
            <person name="Reily A."/>
            <person name="Remington K.A."/>
            <person name="Rieger T.T."/>
            <person name="Ritchie M.G."/>
            <person name="Robin C."/>
            <person name="Rogers Y.H."/>
            <person name="Rohde C."/>
            <person name="Rozas J."/>
            <person name="Rubenfield M.J."/>
            <person name="Ruiz A."/>
            <person name="Russo S."/>
            <person name="Salzberg S.L."/>
            <person name="Sanchez-Gracia A."/>
            <person name="Saranga D.J."/>
            <person name="Sato H."/>
            <person name="Schaeffer S.W."/>
            <person name="Schatz M.C."/>
            <person name="Schlenke T."/>
            <person name="Schwartz R."/>
            <person name="Segarra C."/>
            <person name="Singh R.S."/>
            <person name="Sirot L."/>
            <person name="Sirota M."/>
            <person name="Sisneros N.B."/>
            <person name="Smith C.D."/>
            <person name="Smith T.F."/>
            <person name="Spieth J."/>
            <person name="Stage D.E."/>
            <person name="Stark A."/>
            <person name="Stephan W."/>
            <person name="Strausberg R.L."/>
            <person name="Strempel S."/>
            <person name="Sturgill D."/>
            <person name="Sutton G."/>
            <person name="Sutton G.G."/>
            <person name="Tao W."/>
            <person name="Teichmann S."/>
            <person name="Tobari Y.N."/>
            <person name="Tomimura Y."/>
            <person name="Tsolas J.M."/>
            <person name="Valente V.L."/>
            <person name="Venter E."/>
            <person name="Venter J.C."/>
            <person name="Vicario S."/>
            <person name="Vieira F.G."/>
            <person name="Vilella A.J."/>
            <person name="Villasante A."/>
            <person name="Walenz B."/>
            <person name="Wang J."/>
            <person name="Wasserman M."/>
            <person name="Watts T."/>
            <person name="Wilson D."/>
            <person name="Wilson R.K."/>
            <person name="Wing R.A."/>
            <person name="Wolfner M.F."/>
            <person name="Wong A."/>
            <person name="Wong G.K."/>
            <person name="Wu C.I."/>
            <person name="Wu G."/>
            <person name="Yamamoto D."/>
            <person name="Yang H.P."/>
            <person name="Yang S.P."/>
            <person name="Yorke J.A."/>
            <person name="Yoshida K."/>
            <person name="Zdobnov E."/>
            <person name="Zhang P."/>
            <person name="Zhang Y."/>
            <person name="Zimin A.V."/>
            <person name="Baldwin J."/>
            <person name="Abdouelleil A."/>
            <person name="Abdulkadir J."/>
            <person name="Abebe A."/>
            <person name="Abera B."/>
            <person name="Abreu J."/>
            <person name="Acer S.C."/>
            <person name="Aftuck L."/>
            <person name="Alexander A."/>
            <person name="An P."/>
            <person name="Anderson E."/>
            <person name="Anderson S."/>
            <person name="Arachi H."/>
            <person name="Azer M."/>
            <person name="Bachantsang P."/>
            <person name="Barry A."/>
            <person name="Bayul T."/>
            <person name="Berlin A."/>
            <person name="Bessette D."/>
            <person name="Bloom T."/>
            <person name="Blye J."/>
            <person name="Boguslavskiy L."/>
            <person name="Bonnet C."/>
            <person name="Boukhgalter B."/>
            <person name="Bourzgui I."/>
            <person name="Brown A."/>
            <person name="Cahill P."/>
            <person name="Channer S."/>
            <person name="Cheshatsang Y."/>
            <person name="Chuda L."/>
            <person name="Citroen M."/>
            <person name="Collymore A."/>
            <person name="Cooke P."/>
            <person name="Costello M."/>
            <person name="D'Aco K."/>
            <person name="Daza R."/>
            <person name="De Haan G."/>
            <person name="DeGray S."/>
            <person name="DeMaso C."/>
            <person name="Dhargay N."/>
            <person name="Dooley K."/>
            <person name="Dooley E."/>
            <person name="Doricent M."/>
            <person name="Dorje P."/>
            <person name="Dorjee K."/>
            <person name="Dupes A."/>
            <person name="Elong R."/>
            <person name="Falk J."/>
            <person name="Farina A."/>
            <person name="Faro S."/>
            <person name="Ferguson D."/>
            <person name="Fisher S."/>
            <person name="Foley C.D."/>
            <person name="Franke A."/>
            <person name="Friedrich D."/>
            <person name="Gadbois L."/>
            <person name="Gearin G."/>
            <person name="Gearin C.R."/>
            <person name="Giannoukos G."/>
            <person name="Goode T."/>
            <person name="Graham J."/>
            <person name="Grandbois E."/>
            <person name="Grewal S."/>
            <person name="Gyaltsen K."/>
            <person name="Hafez N."/>
            <person name="Hagos B."/>
            <person name="Hall J."/>
            <person name="Henson C."/>
            <person name="Hollinger A."/>
            <person name="Honan T."/>
            <person name="Huard M.D."/>
            <person name="Hughes L."/>
            <person name="Hurhula B."/>
            <person name="Husby M.E."/>
            <person name="Kamat A."/>
            <person name="Kanga B."/>
            <person name="Kashin S."/>
            <person name="Khazanovich D."/>
            <person name="Kisner P."/>
            <person name="Lance K."/>
            <person name="Lara M."/>
            <person name="Lee W."/>
            <person name="Lennon N."/>
            <person name="Letendre F."/>
            <person name="LeVine R."/>
            <person name="Lipovsky A."/>
            <person name="Liu X."/>
            <person name="Liu J."/>
            <person name="Liu S."/>
            <person name="Lokyitsang T."/>
            <person name="Lokyitsang Y."/>
            <person name="Lubonja R."/>
            <person name="Lui A."/>
            <person name="MacDonald P."/>
            <person name="Magnisalis V."/>
            <person name="Maru K."/>
            <person name="Matthews C."/>
            <person name="McCusker W."/>
            <person name="McDonough S."/>
            <person name="Mehta T."/>
            <person name="Meldrim J."/>
            <person name="Meneus L."/>
            <person name="Mihai O."/>
            <person name="Mihalev A."/>
            <person name="Mihova T."/>
            <person name="Mittelman R."/>
            <person name="Mlenga V."/>
            <person name="Montmayeur A."/>
            <person name="Mulrain L."/>
            <person name="Navidi A."/>
            <person name="Naylor J."/>
            <person name="Negash T."/>
            <person name="Nguyen T."/>
            <person name="Nguyen N."/>
            <person name="Nicol R."/>
            <person name="Norbu C."/>
            <person name="Norbu N."/>
            <person name="Novod N."/>
            <person name="O'Neill B."/>
            <person name="Osman S."/>
            <person name="Markiewicz E."/>
            <person name="Oyono O.L."/>
            <person name="Patti C."/>
            <person name="Phunkhang P."/>
            <person name="Pierre F."/>
            <person name="Priest M."/>
            <person name="Raghuraman S."/>
            <person name="Rege F."/>
            <person name="Reyes R."/>
            <person name="Rise C."/>
            <person name="Rogov P."/>
            <person name="Ross K."/>
            <person name="Ryan E."/>
            <person name="Settipalli S."/>
            <person name="Shea T."/>
            <person name="Sherpa N."/>
            <person name="Shi L."/>
            <person name="Shih D."/>
            <person name="Sparrow T."/>
            <person name="Spaulding J."/>
            <person name="Stalker J."/>
            <person name="Stange-Thomann N."/>
            <person name="Stavropoulos S."/>
            <person name="Stone C."/>
            <person name="Strader C."/>
            <person name="Tesfaye S."/>
            <person name="Thomson T."/>
            <person name="Thoulutsang Y."/>
            <person name="Thoulutsang D."/>
            <person name="Topham K."/>
            <person name="Topping I."/>
            <person name="Tsamla T."/>
            <person name="Vassiliev H."/>
            <person name="Vo A."/>
            <person name="Wangchuk T."/>
            <person name="Wangdi T."/>
            <person name="Weiand M."/>
            <person name="Wilkinson J."/>
            <person name="Wilson A."/>
            <person name="Yadav S."/>
            <person name="Young G."/>
            <person name="Yu Q."/>
            <person name="Zembek L."/>
            <person name="Zhong D."/>
            <person name="Zimmer A."/>
            <person name="Zwirko Z."/>
            <person name="Jaffe D.B."/>
            <person name="Alvarez P."/>
            <person name="Brockman W."/>
            <person name="Butler J."/>
            <person name="Chin C."/>
            <person name="Gnerre S."/>
            <person name="Grabherr M."/>
            <person name="Kleber M."/>
            <person name="Mauceli E."/>
            <person name="MacCallum I."/>
        </authorList>
    </citation>
    <scope>NUCLEOTIDE SEQUENCE [LARGE SCALE GENOMIC DNA]</scope>
    <source>
        <strain evidence="2">Tai18E2 / Tucson 14021-0261.01</strain>
    </source>
</reference>
<organism evidence="1 2">
    <name type="scientific">Drosophila yakuba</name>
    <name type="common">Fruit fly</name>
    <dbReference type="NCBI Taxonomy" id="7245"/>
    <lineage>
        <taxon>Eukaryota</taxon>
        <taxon>Metazoa</taxon>
        <taxon>Ecdysozoa</taxon>
        <taxon>Arthropoda</taxon>
        <taxon>Hexapoda</taxon>
        <taxon>Insecta</taxon>
        <taxon>Pterygota</taxon>
        <taxon>Neoptera</taxon>
        <taxon>Endopterygota</taxon>
        <taxon>Diptera</taxon>
        <taxon>Brachycera</taxon>
        <taxon>Muscomorpha</taxon>
        <taxon>Ephydroidea</taxon>
        <taxon>Drosophilidae</taxon>
        <taxon>Drosophila</taxon>
        <taxon>Sophophora</taxon>
    </lineage>
</organism>
<evidence type="ECO:0000313" key="1">
    <source>
        <dbReference type="EMBL" id="KRK06939.1"/>
    </source>
</evidence>
<sequence>MTVFQSKNRPSWQLQLCELPRKGPGLILRYYKHKPAFRPTSENPITRKRDRVMSKLQDTRNKLLGLMQRFEKVDNIVEGSRRRRNPFHLVASMAMAYEDIETHMIDGILGWSDLEETDDCFRM</sequence>
<evidence type="ECO:0000313" key="2">
    <source>
        <dbReference type="Proteomes" id="UP000002282"/>
    </source>
</evidence>
<gene>
    <name evidence="1" type="primary">Dyak\GE28400</name>
    <name evidence="1" type="synonym">GE28400</name>
    <name evidence="1" type="ORF">Dyak_GE28400</name>
</gene>
<proteinExistence type="predicted"/>
<accession>A0A0R1EBX8</accession>
<protein>
    <submittedName>
        <fullName evidence="1">Uncharacterized protein</fullName>
    </submittedName>
</protein>
<reference evidence="1 2" key="2">
    <citation type="journal article" date="2007" name="PLoS Biol.">
        <title>Principles of genome evolution in the Drosophila melanogaster species group.</title>
        <authorList>
            <person name="Ranz J.M."/>
            <person name="Maurin D."/>
            <person name="Chan Y.S."/>
            <person name="von Grotthuss M."/>
            <person name="Hillier L.W."/>
            <person name="Roote J."/>
            <person name="Ashburner M."/>
            <person name="Bergman C.M."/>
        </authorList>
    </citation>
    <scope>NUCLEOTIDE SEQUENCE [LARGE SCALE GENOMIC DNA]</scope>
    <source>
        <strain evidence="2">Tai18E2 / Tucson 14021-0261.01</strain>
    </source>
</reference>
<dbReference type="KEGG" id="dya:Dyak_GE28400"/>
<keyword evidence="2" id="KW-1185">Reference proteome</keyword>
<dbReference type="Proteomes" id="UP000002282">
    <property type="component" value="Chromosome X"/>
</dbReference>
<name>A0A0R1EBX8_DROYA</name>